<dbReference type="PANTHER" id="PTHR23023">
    <property type="entry name" value="DIMETHYLANILINE MONOOXYGENASE"/>
    <property type="match status" value="1"/>
</dbReference>
<name>A0A2U3DTA2_PURLI</name>
<dbReference type="GO" id="GO:0004499">
    <property type="term" value="F:N,N-dimethylaniline monooxygenase activity"/>
    <property type="evidence" value="ECO:0007669"/>
    <property type="project" value="InterPro"/>
</dbReference>
<keyword evidence="7" id="KW-0812">Transmembrane</keyword>
<evidence type="ECO:0000313" key="8">
    <source>
        <dbReference type="EMBL" id="PWI65480.1"/>
    </source>
</evidence>
<accession>A0A2U3DTA2</accession>
<dbReference type="InterPro" id="IPR036188">
    <property type="entry name" value="FAD/NAD-bd_sf"/>
</dbReference>
<keyword evidence="3" id="KW-0274">FAD</keyword>
<evidence type="ECO:0000256" key="5">
    <source>
        <dbReference type="ARBA" id="ARBA00023002"/>
    </source>
</evidence>
<feature type="compositionally biased region" description="Polar residues" evidence="6">
    <location>
        <begin position="674"/>
        <end position="696"/>
    </location>
</feature>
<evidence type="ECO:0000256" key="7">
    <source>
        <dbReference type="SAM" id="Phobius"/>
    </source>
</evidence>
<evidence type="ECO:0000256" key="3">
    <source>
        <dbReference type="ARBA" id="ARBA00022827"/>
    </source>
</evidence>
<feature type="region of interest" description="Disordered" evidence="6">
    <location>
        <begin position="668"/>
        <end position="696"/>
    </location>
</feature>
<dbReference type="Gene3D" id="3.50.50.60">
    <property type="entry name" value="FAD/NAD(P)-binding domain"/>
    <property type="match status" value="1"/>
</dbReference>
<dbReference type="GO" id="GO:0050661">
    <property type="term" value="F:NADP binding"/>
    <property type="evidence" value="ECO:0007669"/>
    <property type="project" value="InterPro"/>
</dbReference>
<evidence type="ECO:0000256" key="4">
    <source>
        <dbReference type="ARBA" id="ARBA00022857"/>
    </source>
</evidence>
<keyword evidence="7" id="KW-0472">Membrane</keyword>
<keyword evidence="7" id="KW-1133">Transmembrane helix</keyword>
<keyword evidence="4" id="KW-0521">NADP</keyword>
<dbReference type="InterPro" id="IPR050346">
    <property type="entry name" value="FMO-like"/>
</dbReference>
<evidence type="ECO:0008006" key="10">
    <source>
        <dbReference type="Google" id="ProtNLM"/>
    </source>
</evidence>
<dbReference type="AlphaFoldDB" id="A0A2U3DTA2"/>
<dbReference type="PRINTS" id="PR00370">
    <property type="entry name" value="FMOXYGENASE"/>
</dbReference>
<keyword evidence="2" id="KW-0285">Flavoprotein</keyword>
<dbReference type="InterPro" id="IPR020946">
    <property type="entry name" value="Flavin_mOase-like"/>
</dbReference>
<reference evidence="8 9" key="1">
    <citation type="journal article" date="2016" name="Front. Microbiol.">
        <title>Genome and transcriptome sequences reveal the specific parasitism of the nematophagous Purpureocillium lilacinum 36-1.</title>
        <authorList>
            <person name="Xie J."/>
            <person name="Li S."/>
            <person name="Mo C."/>
            <person name="Xiao X."/>
            <person name="Peng D."/>
            <person name="Wang G."/>
            <person name="Xiao Y."/>
        </authorList>
    </citation>
    <scope>NUCLEOTIDE SEQUENCE [LARGE SCALE GENOMIC DNA]</scope>
    <source>
        <strain evidence="8 9">36-1</strain>
    </source>
</reference>
<protein>
    <recommendedName>
        <fullName evidence="10">Dimethylaniline monooxygenase</fullName>
    </recommendedName>
</protein>
<comment type="similarity">
    <text evidence="1">Belongs to the FMO family.</text>
</comment>
<dbReference type="CDD" id="cd05191">
    <property type="entry name" value="NAD_bind_amino_acid_DH"/>
    <property type="match status" value="1"/>
</dbReference>
<dbReference type="InterPro" id="IPR000960">
    <property type="entry name" value="Flavin_mOase"/>
</dbReference>
<evidence type="ECO:0000256" key="6">
    <source>
        <dbReference type="SAM" id="MobiDB-lite"/>
    </source>
</evidence>
<organism evidence="8 9">
    <name type="scientific">Purpureocillium lilacinum</name>
    <name type="common">Paecilomyces lilacinus</name>
    <dbReference type="NCBI Taxonomy" id="33203"/>
    <lineage>
        <taxon>Eukaryota</taxon>
        <taxon>Fungi</taxon>
        <taxon>Dikarya</taxon>
        <taxon>Ascomycota</taxon>
        <taxon>Pezizomycotina</taxon>
        <taxon>Sordariomycetes</taxon>
        <taxon>Hypocreomycetidae</taxon>
        <taxon>Hypocreales</taxon>
        <taxon>Ophiocordycipitaceae</taxon>
        <taxon>Purpureocillium</taxon>
    </lineage>
</organism>
<evidence type="ECO:0000256" key="2">
    <source>
        <dbReference type="ARBA" id="ARBA00022630"/>
    </source>
</evidence>
<proteinExistence type="inferred from homology"/>
<dbReference type="EMBL" id="LCWV01000033">
    <property type="protein sequence ID" value="PWI65480.1"/>
    <property type="molecule type" value="Genomic_DNA"/>
</dbReference>
<evidence type="ECO:0000313" key="9">
    <source>
        <dbReference type="Proteomes" id="UP000245956"/>
    </source>
</evidence>
<dbReference type="Pfam" id="PF00743">
    <property type="entry name" value="FMO-like"/>
    <property type="match status" value="1"/>
</dbReference>
<dbReference type="Proteomes" id="UP000245956">
    <property type="component" value="Unassembled WGS sequence"/>
</dbReference>
<sequence>MRVAVIGGGPSGLVTLKYLSEAHHTLGCEPVHARLFEYQSTIGGAFVSRTYEDAELVSSKQLTTFSDFRCPTSTDFLTTDQYVAYLNDYATAFNLWRHISLKTKVTTIKRTSCGRHRITYLADDGKSQDHWECDAVAVCTGLHVEPNIPEIRGIKSVPMAIHSSSFKSRKQLHDKTVLVLGSGETGADIAYLGATSRAKRVIMCHRDGFHFTPKVGNLAWNAGEADDPAEPGIPIDVSRANLFDTTYVHPALRNHMILWEYYHYYIKSLLWLCSGTTAGMDQWIGEISRERHHPSKIFFNKSSRVCPYISLPYRPKLPGYSLWIYSFRSALIQTPVPDTNGRQVDLAPWPRKFDRKGVIQFTNNGRPEYDRMKDEQLKPDIVIFCTGYKQSFPFLTSGGMRAPEYPSPSSVDVRGIWKRGDPTIGFIGFVRPSFGAIPPLAEMQAQLWTVNLLAPSKILRELRPADETHYRLHHPSDSRITYGVDHESYTYQLALDMDSAPGAGDIFKLILNTSQPKRWRLPIIWALGAHFNSKFRLKGPWKRNDALQLLISDEFWHTITRRPIIFGMLFLESAVRAGADLMPGHFAVSILPMAIFGPLSLAVFLYFFVVDVFGWLVVGLSALCSSTCTARSTSTSASVDQSARLYSDGEAIPKYKAVPPHSICHDNGVEAKTTKGTGQVHSDSGSETWLTKSESL</sequence>
<evidence type="ECO:0000256" key="1">
    <source>
        <dbReference type="ARBA" id="ARBA00009183"/>
    </source>
</evidence>
<dbReference type="GO" id="GO:0050660">
    <property type="term" value="F:flavin adenine dinucleotide binding"/>
    <property type="evidence" value="ECO:0007669"/>
    <property type="project" value="InterPro"/>
</dbReference>
<feature type="transmembrane region" description="Helical" evidence="7">
    <location>
        <begin position="599"/>
        <end position="624"/>
    </location>
</feature>
<gene>
    <name evidence="8" type="ORF">PCL_07081</name>
</gene>
<keyword evidence="5" id="KW-0560">Oxidoreductase</keyword>
<dbReference type="SUPFAM" id="SSF51905">
    <property type="entry name" value="FAD/NAD(P)-binding domain"/>
    <property type="match status" value="1"/>
</dbReference>
<comment type="caution">
    <text evidence="8">The sequence shown here is derived from an EMBL/GenBank/DDBJ whole genome shotgun (WGS) entry which is preliminary data.</text>
</comment>